<organism evidence="6 7">
    <name type="scientific">Pythium oligandrum</name>
    <name type="common">Mycoparasitic fungus</name>
    <dbReference type="NCBI Taxonomy" id="41045"/>
    <lineage>
        <taxon>Eukaryota</taxon>
        <taxon>Sar</taxon>
        <taxon>Stramenopiles</taxon>
        <taxon>Oomycota</taxon>
        <taxon>Peronosporomycetes</taxon>
        <taxon>Pythiales</taxon>
        <taxon>Pythiaceae</taxon>
        <taxon>Pythium</taxon>
    </lineage>
</organism>
<feature type="compositionally biased region" description="Acidic residues" evidence="4">
    <location>
        <begin position="318"/>
        <end position="345"/>
    </location>
</feature>
<dbReference type="InterPro" id="IPR013932">
    <property type="entry name" value="TATA-bd_TIP120"/>
</dbReference>
<dbReference type="Proteomes" id="UP000794436">
    <property type="component" value="Unassembled WGS sequence"/>
</dbReference>
<dbReference type="InterPro" id="IPR011989">
    <property type="entry name" value="ARM-like"/>
</dbReference>
<dbReference type="InterPro" id="IPR016024">
    <property type="entry name" value="ARM-type_fold"/>
</dbReference>
<evidence type="ECO:0000313" key="7">
    <source>
        <dbReference type="Proteomes" id="UP000794436"/>
    </source>
</evidence>
<dbReference type="Gene3D" id="1.25.10.10">
    <property type="entry name" value="Leucine-rich Repeat Variant"/>
    <property type="match status" value="1"/>
</dbReference>
<proteinExistence type="inferred from homology"/>
<feature type="region of interest" description="Disordered" evidence="4">
    <location>
        <begin position="316"/>
        <end position="345"/>
    </location>
</feature>
<dbReference type="Pfam" id="PF08623">
    <property type="entry name" value="TIP120"/>
    <property type="match status" value="1"/>
</dbReference>
<evidence type="ECO:0000256" key="2">
    <source>
        <dbReference type="ARBA" id="ARBA00022737"/>
    </source>
</evidence>
<comment type="similarity">
    <text evidence="1">Belongs to the CAND family.</text>
</comment>
<dbReference type="EMBL" id="SPLM01000144">
    <property type="protein sequence ID" value="TMW57399.1"/>
    <property type="molecule type" value="Genomic_DNA"/>
</dbReference>
<protein>
    <recommendedName>
        <fullName evidence="5">TATA-binding protein interacting (TIP20) domain-containing protein</fullName>
    </recommendedName>
</protein>
<dbReference type="AlphaFoldDB" id="A0A8K1C6B2"/>
<dbReference type="PANTHER" id="PTHR12696">
    <property type="entry name" value="TIP120"/>
    <property type="match status" value="1"/>
</dbReference>
<comment type="caution">
    <text evidence="6">The sequence shown here is derived from an EMBL/GenBank/DDBJ whole genome shotgun (WGS) entry which is preliminary data.</text>
</comment>
<evidence type="ECO:0000313" key="6">
    <source>
        <dbReference type="EMBL" id="TMW57399.1"/>
    </source>
</evidence>
<dbReference type="GO" id="GO:0010265">
    <property type="term" value="P:SCF complex assembly"/>
    <property type="evidence" value="ECO:0007669"/>
    <property type="project" value="InterPro"/>
</dbReference>
<keyword evidence="7" id="KW-1185">Reference proteome</keyword>
<dbReference type="InterPro" id="IPR039852">
    <property type="entry name" value="CAND1/CAND2"/>
</dbReference>
<evidence type="ECO:0000259" key="5">
    <source>
        <dbReference type="Pfam" id="PF08623"/>
    </source>
</evidence>
<name>A0A8K1C6B2_PYTOL</name>
<dbReference type="Pfam" id="PF25782">
    <property type="entry name" value="TPR_CAND1"/>
    <property type="match status" value="1"/>
</dbReference>
<reference evidence="6" key="1">
    <citation type="submission" date="2019-03" db="EMBL/GenBank/DDBJ databases">
        <title>Long read genome sequence of the mycoparasitic Pythium oligandrum ATCC 38472 isolated from sugarbeet rhizosphere.</title>
        <authorList>
            <person name="Gaulin E."/>
        </authorList>
    </citation>
    <scope>NUCLEOTIDE SEQUENCE</scope>
    <source>
        <strain evidence="6">ATCC 38472_TT</strain>
    </source>
</reference>
<keyword evidence="3" id="KW-0833">Ubl conjugation pathway</keyword>
<keyword evidence="2" id="KW-0677">Repeat</keyword>
<evidence type="ECO:0000256" key="4">
    <source>
        <dbReference type="SAM" id="MobiDB-lite"/>
    </source>
</evidence>
<feature type="domain" description="TATA-binding protein interacting (TIP20)" evidence="5">
    <location>
        <begin position="1038"/>
        <end position="1198"/>
    </location>
</feature>
<gene>
    <name evidence="6" type="ORF">Poli38472_003324</name>
</gene>
<evidence type="ECO:0000256" key="3">
    <source>
        <dbReference type="ARBA" id="ARBA00022786"/>
    </source>
</evidence>
<sequence>MPAMDERIALLLDKTTDYDKDERYMATSDLCNELNNNVELGSYLESKVCSAVLKQLDDKSNDVQSIAVKCLGILVTKVQEAQVADICTKLSELLLNGKAELRDIYAIGLKTILADVSHKTGTAIATNLCVRLLGGLRADAVTAVKSETLDIFTDLLRRFGHAFTTEHENIMNLLIVQLTDESPLVRKRATACVGSLGVMTSDVLLTRLIDHLINGIKSTSDSADTRTLIQTVGTLSRSAGHRLGAHLDAILPILAGFCGDPDDEEMQSESSDELRENCFQAFESFVLRCHNGITPHIDRVLTLALAFLKYDPNYNYGDTEDEDEEMEEDEEEYSDIDEGDYSDDDDTSWKVRRAALRVLSALIATRPELLEHFYKTASPLLISRFKEREENVRIDVLTVFSELLGATRKALPPAGQPQSAAITTCINTLQERTRGIVLAANKQFGHKASVSSRIAVLSLLTELTLVLRGQLAEFVDVLMPNLLRAAEDKHSDLKLETMVYLRLLIDAHEAQAFSKHVSSLVKVALNAARGDWYKTVAKALGLIESLVRIVRIDVGSAESHVVPLFEAVLASLKANDIDQEIKESALSCVAQLIAQLGNFLGDRVQEVYPVLLDRLGNDITRVQSMKAIATIARSDLTLDLSPILSDATISLAQLLRQQSRTLKQATLDALNGVVTHMGQELSVDLLATVLTEASVLLADNDLQLCRLSITLVSNIVKANPSVATTEALQQKVLPQTIELSQSVMLQGATLDVLKALFAQLTELNAPGSDFEPLFAALTQPVAESSKQAFVNRARCVAAVCSAASPERRQTAFSSFVSEVSSSTAETNHVLALYCLGEFGRVISLQGYPDVKPAILDNFGASVEIVKNAAAYALGSICVGNMAEYIESIVQKLEQGENSYLLLASLREVISYHATIADDDFSRYVDRVLPVLQQLSEREEEGVRNLVAECIGKLSVTDHAKLAPVITSLSSASSERSRWTGVTSLKYAVTTTAKREAVEPLFENITPVVKALEDDDLNVRRAALLALNTTAHHHASFLVPYVKEQIFPVLLKTTEVKLERVVDLGPFKHKVDDGLPIRKAAYSFADTLLEVLPQELDVAAFFPYLQVGLKDQDDVQMLCHQILAKICRLQPGAIVSALDYVLEPLEKTVNKKVKEDQVGTEVERAKDLIRSGLRAVDALSAVRDTETHPKFHTFYENIKKNPTLWAQLEAIKTERLSG</sequence>
<dbReference type="OrthoDB" id="6260732at2759"/>
<accession>A0A8K1C6B2</accession>
<evidence type="ECO:0000256" key="1">
    <source>
        <dbReference type="ARBA" id="ARBA00007657"/>
    </source>
</evidence>
<dbReference type="SUPFAM" id="SSF48371">
    <property type="entry name" value="ARM repeat"/>
    <property type="match status" value="1"/>
</dbReference>